<evidence type="ECO:0000313" key="2">
    <source>
        <dbReference type="Proteomes" id="UP000003706"/>
    </source>
</evidence>
<dbReference type="EMBL" id="AGJL01000007">
    <property type="protein sequence ID" value="EHP88510.1"/>
    <property type="molecule type" value="Genomic_DNA"/>
</dbReference>
<protein>
    <submittedName>
        <fullName evidence="1">Uncharacterized protein</fullName>
    </submittedName>
</protein>
<name>H1KX79_9EURY</name>
<sequence>MVCIKKTLFMIIIFGFLISPIYAVSDIQISPSNPKVGDTVVLTGTANPNEAINCQAWFEVNPIISPPYYGYLMNSVEIPSSPNNFKVVAENVNKVYVSVKMGIWITKSATANSDGVAIVSQSNVPVGTYDIKIGGTIKDPSKPVKLKIIASTTIKADENGNFKYSYKANNIPEGTVVHLNIGGVSKDVLIEGDIPTPPAEENTPIIEDKNTMTNQTVNLDKEPPKITILSPSKRDYNISKVYFDVIVEDESGYMVKFYLNGNNLDYNESNNHYTGVLNLKEGKNTFEIIAKDEYNNKNRKILYLNYYKPKNQKNENTVDDKSADIASSQNNTSEKIVNNKKIIHIQNNNNSKQENIVYGTIIKHVGNATLIISDGTKISVVGDIQIKEVVLPNITLTYYITPENAEFKPPLTLKVKIKPSQNKEIKVLYYDNKLKSWKALSYTVDEKSNIIIKINKSGYYAIKENEINVNENKKELLHIQIIGFIKAIVSVVINLIKP</sequence>
<gene>
    <name evidence="1" type="ORF">MetfoDRAFT_0402</name>
</gene>
<comment type="caution">
    <text evidence="1">The sequence shown here is derived from an EMBL/GenBank/DDBJ whole genome shotgun (WGS) entry which is preliminary data.</text>
</comment>
<dbReference type="AlphaFoldDB" id="H1KX79"/>
<evidence type="ECO:0000313" key="1">
    <source>
        <dbReference type="EMBL" id="EHP88510.1"/>
    </source>
</evidence>
<dbReference type="STRING" id="647171.MetfoDRAFT_0402"/>
<keyword evidence="2" id="KW-1185">Reference proteome</keyword>
<reference evidence="1 2" key="1">
    <citation type="submission" date="2011-09" db="EMBL/GenBank/DDBJ databases">
        <title>The draft genome of Methanotorris formicicus Mc-S-70.</title>
        <authorList>
            <consortium name="US DOE Joint Genome Institute (JGI-PGF)"/>
            <person name="Lucas S."/>
            <person name="Han J."/>
            <person name="Lapidus A."/>
            <person name="Cheng J.-F."/>
            <person name="Goodwin L."/>
            <person name="Pitluck S."/>
            <person name="Peters L."/>
            <person name="Land M.L."/>
            <person name="Hauser L."/>
            <person name="Sieprawska-Lupa M."/>
            <person name="Takai K."/>
            <person name="Miyazaki J."/>
            <person name="Whitman W."/>
            <person name="Woyke T.J."/>
        </authorList>
    </citation>
    <scope>NUCLEOTIDE SEQUENCE [LARGE SCALE GENOMIC DNA]</scope>
    <source>
        <strain evidence="1 2">Mc-S-70</strain>
    </source>
</reference>
<organism evidence="1 2">
    <name type="scientific">Methanotorris formicicus Mc-S-70</name>
    <dbReference type="NCBI Taxonomy" id="647171"/>
    <lineage>
        <taxon>Archaea</taxon>
        <taxon>Methanobacteriati</taxon>
        <taxon>Methanobacteriota</taxon>
        <taxon>Methanomada group</taxon>
        <taxon>Methanococci</taxon>
        <taxon>Methanococcales</taxon>
        <taxon>Methanocaldococcaceae</taxon>
        <taxon>Methanotorris</taxon>
    </lineage>
</organism>
<proteinExistence type="predicted"/>
<dbReference type="Gene3D" id="2.60.40.10">
    <property type="entry name" value="Immunoglobulins"/>
    <property type="match status" value="1"/>
</dbReference>
<dbReference type="PATRIC" id="fig|647171.4.peg.396"/>
<dbReference type="InterPro" id="IPR013783">
    <property type="entry name" value="Ig-like_fold"/>
</dbReference>
<dbReference type="Proteomes" id="UP000003706">
    <property type="component" value="Unassembled WGS sequence"/>
</dbReference>
<accession>H1KX79</accession>